<dbReference type="EMBL" id="WIXE01005983">
    <property type="protein sequence ID" value="KAK5981703.1"/>
    <property type="molecule type" value="Genomic_DNA"/>
</dbReference>
<organism evidence="1 2">
    <name type="scientific">Trichostrongylus colubriformis</name>
    <name type="common">Black scour worm</name>
    <dbReference type="NCBI Taxonomy" id="6319"/>
    <lineage>
        <taxon>Eukaryota</taxon>
        <taxon>Metazoa</taxon>
        <taxon>Ecdysozoa</taxon>
        <taxon>Nematoda</taxon>
        <taxon>Chromadorea</taxon>
        <taxon>Rhabditida</taxon>
        <taxon>Rhabditina</taxon>
        <taxon>Rhabditomorpha</taxon>
        <taxon>Strongyloidea</taxon>
        <taxon>Trichostrongylidae</taxon>
        <taxon>Trichostrongylus</taxon>
    </lineage>
</organism>
<gene>
    <name evidence="1" type="ORF">GCK32_022792</name>
</gene>
<protein>
    <submittedName>
        <fullName evidence="1">Uncharacterized protein</fullName>
    </submittedName>
</protein>
<dbReference type="Proteomes" id="UP001331761">
    <property type="component" value="Unassembled WGS sequence"/>
</dbReference>
<reference evidence="1 2" key="1">
    <citation type="submission" date="2019-10" db="EMBL/GenBank/DDBJ databases">
        <title>Assembly and Annotation for the nematode Trichostrongylus colubriformis.</title>
        <authorList>
            <person name="Martin J."/>
        </authorList>
    </citation>
    <scope>NUCLEOTIDE SEQUENCE [LARGE SCALE GENOMIC DNA]</scope>
    <source>
        <strain evidence="1">G859</strain>
        <tissue evidence="1">Whole worm</tissue>
    </source>
</reference>
<sequence length="120" mass="14201">MLGHVRHFGAQQPVAKYHGKIKLLKESLFGNNHKKIKDDAHSQNYHWMIETPKKKYDSIFRYTGQCHPETERPSTDTEPQSCETVFEEVRFLVNGMTSSWYPFAETQDPMWTYSRNYLDI</sequence>
<name>A0AAN8G659_TRICO</name>
<comment type="caution">
    <text evidence="1">The sequence shown here is derived from an EMBL/GenBank/DDBJ whole genome shotgun (WGS) entry which is preliminary data.</text>
</comment>
<dbReference type="AlphaFoldDB" id="A0AAN8G659"/>
<evidence type="ECO:0000313" key="1">
    <source>
        <dbReference type="EMBL" id="KAK5981703.1"/>
    </source>
</evidence>
<accession>A0AAN8G659</accession>
<keyword evidence="2" id="KW-1185">Reference proteome</keyword>
<evidence type="ECO:0000313" key="2">
    <source>
        <dbReference type="Proteomes" id="UP001331761"/>
    </source>
</evidence>
<proteinExistence type="predicted"/>